<sequence>MPDRPAVAQGGYAVPHARARFPTARAGGMLGSATIGFSGRRGRDVELGGWWEKVAETLPRKDGVEAGPPDDRGALRGAVELFLRAGVTEVEHQLDRTGRANKDCFGLGEISRERILKQARRVQAELRPGHDWGAIPIGRGAFNYRWPTMLDYNRSLVIYCLYAPRWRAALEQPARIFGKHLPEVAAGTMRLFALIDTAASVDVKLRIRFAKFQVFQLGLGIDGNWADIARAANVDFQLDHTRRWVDRYDEAVRLLGVRYRPGWSGLRLHGLIAPLAMGIGLSVSTGGGDQDRYDASGEHRLTEGIKAFAQRAIDPGDRVDLFAE</sequence>
<dbReference type="RefSeq" id="WP_378248815.1">
    <property type="nucleotide sequence ID" value="NZ_JBHSKF010000009.1"/>
</dbReference>
<name>A0ABW0ESV3_9PSEU</name>
<gene>
    <name evidence="1" type="ORF">ACFPM7_18085</name>
</gene>
<evidence type="ECO:0000313" key="1">
    <source>
        <dbReference type="EMBL" id="MFC5288966.1"/>
    </source>
</evidence>
<accession>A0ABW0ESV3</accession>
<proteinExistence type="predicted"/>
<organism evidence="1 2">
    <name type="scientific">Actinokineospora guangxiensis</name>
    <dbReference type="NCBI Taxonomy" id="1490288"/>
    <lineage>
        <taxon>Bacteria</taxon>
        <taxon>Bacillati</taxon>
        <taxon>Actinomycetota</taxon>
        <taxon>Actinomycetes</taxon>
        <taxon>Pseudonocardiales</taxon>
        <taxon>Pseudonocardiaceae</taxon>
        <taxon>Actinokineospora</taxon>
    </lineage>
</organism>
<comment type="caution">
    <text evidence="1">The sequence shown here is derived from an EMBL/GenBank/DDBJ whole genome shotgun (WGS) entry which is preliminary data.</text>
</comment>
<dbReference type="EMBL" id="JBHSKF010000009">
    <property type="protein sequence ID" value="MFC5288966.1"/>
    <property type="molecule type" value="Genomic_DNA"/>
</dbReference>
<protein>
    <submittedName>
        <fullName evidence="1">Uncharacterized protein</fullName>
    </submittedName>
</protein>
<keyword evidence="2" id="KW-1185">Reference proteome</keyword>
<evidence type="ECO:0000313" key="2">
    <source>
        <dbReference type="Proteomes" id="UP001596157"/>
    </source>
</evidence>
<dbReference type="Proteomes" id="UP001596157">
    <property type="component" value="Unassembled WGS sequence"/>
</dbReference>
<reference evidence="2" key="1">
    <citation type="journal article" date="2019" name="Int. J. Syst. Evol. Microbiol.">
        <title>The Global Catalogue of Microorganisms (GCM) 10K type strain sequencing project: providing services to taxonomists for standard genome sequencing and annotation.</title>
        <authorList>
            <consortium name="The Broad Institute Genomics Platform"/>
            <consortium name="The Broad Institute Genome Sequencing Center for Infectious Disease"/>
            <person name="Wu L."/>
            <person name="Ma J."/>
        </authorList>
    </citation>
    <scope>NUCLEOTIDE SEQUENCE [LARGE SCALE GENOMIC DNA]</scope>
    <source>
        <strain evidence="2">CCUG 59778</strain>
    </source>
</reference>